<dbReference type="AlphaFoldDB" id="A0A830CVK0"/>
<organism evidence="7 8">
    <name type="scientific">Phtheirospermum japonicum</name>
    <dbReference type="NCBI Taxonomy" id="374723"/>
    <lineage>
        <taxon>Eukaryota</taxon>
        <taxon>Viridiplantae</taxon>
        <taxon>Streptophyta</taxon>
        <taxon>Embryophyta</taxon>
        <taxon>Tracheophyta</taxon>
        <taxon>Spermatophyta</taxon>
        <taxon>Magnoliopsida</taxon>
        <taxon>eudicotyledons</taxon>
        <taxon>Gunneridae</taxon>
        <taxon>Pentapetalae</taxon>
        <taxon>asterids</taxon>
        <taxon>lamiids</taxon>
        <taxon>Lamiales</taxon>
        <taxon>Orobanchaceae</taxon>
        <taxon>Orobanchaceae incertae sedis</taxon>
        <taxon>Phtheirospermum</taxon>
    </lineage>
</organism>
<evidence type="ECO:0000256" key="1">
    <source>
        <dbReference type="ARBA" id="ARBA00023012"/>
    </source>
</evidence>
<evidence type="ECO:0000313" key="8">
    <source>
        <dbReference type="Proteomes" id="UP000653305"/>
    </source>
</evidence>
<reference evidence="7" key="1">
    <citation type="submission" date="2020-07" db="EMBL/GenBank/DDBJ databases">
        <title>Ethylene signaling mediates host invasion by parasitic plants.</title>
        <authorList>
            <person name="Yoshida S."/>
        </authorList>
    </citation>
    <scope>NUCLEOTIDE SEQUENCE</scope>
    <source>
        <strain evidence="7">Okayama</strain>
    </source>
</reference>
<feature type="domain" description="Response regulatory" evidence="6">
    <location>
        <begin position="17"/>
        <end position="132"/>
    </location>
</feature>
<accession>A0A830CVK0</accession>
<dbReference type="PANTHER" id="PTHR43874">
    <property type="entry name" value="TWO-COMPONENT RESPONSE REGULATOR"/>
    <property type="match status" value="1"/>
</dbReference>
<dbReference type="GO" id="GO:0009736">
    <property type="term" value="P:cytokinin-activated signaling pathway"/>
    <property type="evidence" value="ECO:0007669"/>
    <property type="project" value="InterPro"/>
</dbReference>
<dbReference type="OrthoDB" id="1743485at2759"/>
<dbReference type="PANTHER" id="PTHR43874:SF87">
    <property type="entry name" value="HTH MYB-TYPE DOMAIN-CONTAINING PROTEIN"/>
    <property type="match status" value="1"/>
</dbReference>
<dbReference type="GO" id="GO:0000160">
    <property type="term" value="P:phosphorelay signal transduction system"/>
    <property type="evidence" value="ECO:0007669"/>
    <property type="project" value="UniProtKB-KW"/>
</dbReference>
<dbReference type="PROSITE" id="PS50110">
    <property type="entry name" value="RESPONSE_REGULATORY"/>
    <property type="match status" value="1"/>
</dbReference>
<evidence type="ECO:0000313" key="7">
    <source>
        <dbReference type="EMBL" id="GFP99853.1"/>
    </source>
</evidence>
<keyword evidence="1" id="KW-0902">Two-component regulatory system</keyword>
<protein>
    <submittedName>
        <fullName evidence="7">Two-component response regulator arr11</fullName>
    </submittedName>
</protein>
<feature type="modified residue" description="4-aspartylphosphate" evidence="4">
    <location>
        <position position="68"/>
    </location>
</feature>
<comment type="caution">
    <text evidence="7">The sequence shown here is derived from an EMBL/GenBank/DDBJ whole genome shotgun (WGS) entry which is preliminary data.</text>
</comment>
<dbReference type="InterPro" id="IPR011006">
    <property type="entry name" value="CheY-like_superfamily"/>
</dbReference>
<dbReference type="SUPFAM" id="SSF52172">
    <property type="entry name" value="CheY-like"/>
    <property type="match status" value="1"/>
</dbReference>
<dbReference type="SMART" id="SM00448">
    <property type="entry name" value="REC"/>
    <property type="match status" value="1"/>
</dbReference>
<dbReference type="EMBL" id="BMAC01000592">
    <property type="protein sequence ID" value="GFP99853.1"/>
    <property type="molecule type" value="Genomic_DNA"/>
</dbReference>
<sequence>MSEENYNAVPTPFRGLRVLLVDNDTSTLLNIAKGLEKFSYRVTTTELATVALSILQERKDCFDLIMADTNMPEMDIFKFINNVQLIKDFPIILMSTELNKDMVKEAMIKGACFFLEKPISSKNLKNVWQQVCRQSKSITGKKAANKSNSDQEADSKGAEIENDDKALEIVDERPFQESESEHVGDSDQIENDQDDNSTRICMKRPIMTENDEQGNSKKRKSLAGNERETKKENGILEKQSHLQV</sequence>
<keyword evidence="2" id="KW-0805">Transcription regulation</keyword>
<dbReference type="Pfam" id="PF00072">
    <property type="entry name" value="Response_reg"/>
    <property type="match status" value="1"/>
</dbReference>
<proteinExistence type="predicted"/>
<name>A0A830CVK0_9LAMI</name>
<dbReference type="InterPro" id="IPR045279">
    <property type="entry name" value="ARR-like"/>
</dbReference>
<evidence type="ECO:0000259" key="6">
    <source>
        <dbReference type="PROSITE" id="PS50110"/>
    </source>
</evidence>
<evidence type="ECO:0000256" key="4">
    <source>
        <dbReference type="PROSITE-ProRule" id="PRU00169"/>
    </source>
</evidence>
<dbReference type="CDD" id="cd17584">
    <property type="entry name" value="REC_typeB_ARR-like"/>
    <property type="match status" value="1"/>
</dbReference>
<dbReference type="Proteomes" id="UP000653305">
    <property type="component" value="Unassembled WGS sequence"/>
</dbReference>
<dbReference type="Gene3D" id="3.40.50.2300">
    <property type="match status" value="1"/>
</dbReference>
<evidence type="ECO:0000256" key="3">
    <source>
        <dbReference type="ARBA" id="ARBA00023163"/>
    </source>
</evidence>
<keyword evidence="3" id="KW-0804">Transcription</keyword>
<dbReference type="InterPro" id="IPR001789">
    <property type="entry name" value="Sig_transdc_resp-reg_receiver"/>
</dbReference>
<gene>
    <name evidence="7" type="ORF">PHJA_002129400</name>
</gene>
<evidence type="ECO:0000256" key="5">
    <source>
        <dbReference type="SAM" id="MobiDB-lite"/>
    </source>
</evidence>
<keyword evidence="8" id="KW-1185">Reference proteome</keyword>
<feature type="compositionally biased region" description="Basic and acidic residues" evidence="5">
    <location>
        <begin position="225"/>
        <end position="244"/>
    </location>
</feature>
<feature type="compositionally biased region" description="Basic and acidic residues" evidence="5">
    <location>
        <begin position="153"/>
        <end position="185"/>
    </location>
</feature>
<keyword evidence="4" id="KW-0597">Phosphoprotein</keyword>
<evidence type="ECO:0000256" key="2">
    <source>
        <dbReference type="ARBA" id="ARBA00023015"/>
    </source>
</evidence>
<feature type="region of interest" description="Disordered" evidence="5">
    <location>
        <begin position="139"/>
        <end position="244"/>
    </location>
</feature>